<dbReference type="GO" id="GO:0005840">
    <property type="term" value="C:ribosome"/>
    <property type="evidence" value="ECO:0007669"/>
    <property type="project" value="UniProtKB-KW"/>
</dbReference>
<gene>
    <name evidence="6" type="ORF">DSO09_00770</name>
    <name evidence="5" type="ORF">EF809_00590</name>
</gene>
<dbReference type="Proteomes" id="UP000316080">
    <property type="component" value="Unassembled WGS sequence"/>
</dbReference>
<dbReference type="EMBL" id="QNVI01000009">
    <property type="protein sequence ID" value="TDA40344.1"/>
    <property type="molecule type" value="Genomic_DNA"/>
</dbReference>
<evidence type="ECO:0000313" key="8">
    <source>
        <dbReference type="Proteomes" id="UP000317265"/>
    </source>
</evidence>
<comment type="similarity">
    <text evidence="1">Belongs to the eukaryotic ribosomal protein eS25 family.</text>
</comment>
<evidence type="ECO:0000313" key="7">
    <source>
        <dbReference type="Proteomes" id="UP000316080"/>
    </source>
</evidence>
<evidence type="ECO:0000313" key="6">
    <source>
        <dbReference type="EMBL" id="TDA40344.1"/>
    </source>
</evidence>
<sequence>MGGGKKGKPKLAKELAPIKEKEKKKEEKKETKVYTGLLVDQKTLEDIKKDIMKMKFITPYQLHSKYNIKYSVAKDIIEMFESQKLLKAIKTGRRLGIYVPAS</sequence>
<comment type="caution">
    <text evidence="6">The sequence shown here is derived from an EMBL/GenBank/DDBJ whole genome shotgun (WGS) entry which is preliminary data.</text>
</comment>
<dbReference type="InterPro" id="IPR004977">
    <property type="entry name" value="Ribosomal_eS25"/>
</dbReference>
<proteinExistence type="inferred from homology"/>
<evidence type="ECO:0000313" key="5">
    <source>
        <dbReference type="EMBL" id="RZN57668.1"/>
    </source>
</evidence>
<feature type="region of interest" description="Disordered" evidence="4">
    <location>
        <begin position="1"/>
        <end position="27"/>
    </location>
</feature>
<keyword evidence="2 6" id="KW-0689">Ribosomal protein</keyword>
<reference evidence="5 7" key="2">
    <citation type="journal article" date="2019" name="Nat. Microbiol.">
        <title>Wide diversity of methane and short-chain alkane metabolisms in uncultured archaea.</title>
        <authorList>
            <person name="Borrel G."/>
            <person name="Adam P.S."/>
            <person name="McKay L.J."/>
            <person name="Chen L.X."/>
            <person name="Sierra-Garcia I.N."/>
            <person name="Sieber C.M."/>
            <person name="Letourneur Q."/>
            <person name="Ghozlane A."/>
            <person name="Andersen G.L."/>
            <person name="Li W.J."/>
            <person name="Hallam S.J."/>
            <person name="Muyzer G."/>
            <person name="de Oliveira V.M."/>
            <person name="Inskeep W.P."/>
            <person name="Banfield J.F."/>
            <person name="Gribaldo S."/>
        </authorList>
    </citation>
    <scope>NUCLEOTIDE SEQUENCE [LARGE SCALE GENOMIC DNA]</scope>
    <source>
        <strain evidence="5">Verst-YHS</strain>
    </source>
</reference>
<dbReference type="Proteomes" id="UP000317265">
    <property type="component" value="Unassembled WGS sequence"/>
</dbReference>
<dbReference type="EMBL" id="RXIH01000003">
    <property type="protein sequence ID" value="RZN57668.1"/>
    <property type="molecule type" value="Genomic_DNA"/>
</dbReference>
<feature type="compositionally biased region" description="Basic residues" evidence="4">
    <location>
        <begin position="1"/>
        <end position="10"/>
    </location>
</feature>
<dbReference type="AlphaFoldDB" id="A0A523BHD5"/>
<evidence type="ECO:0000256" key="4">
    <source>
        <dbReference type="SAM" id="MobiDB-lite"/>
    </source>
</evidence>
<keyword evidence="3" id="KW-0687">Ribonucleoprotein</keyword>
<feature type="compositionally biased region" description="Basic and acidic residues" evidence="4">
    <location>
        <begin position="11"/>
        <end position="27"/>
    </location>
</feature>
<organism evidence="6 8">
    <name type="scientific">Thermoproteota archaeon</name>
    <dbReference type="NCBI Taxonomy" id="2056631"/>
    <lineage>
        <taxon>Archaea</taxon>
        <taxon>Thermoproteota</taxon>
    </lineage>
</organism>
<evidence type="ECO:0000256" key="3">
    <source>
        <dbReference type="ARBA" id="ARBA00023274"/>
    </source>
</evidence>
<name>A0A523BHD5_9CREN</name>
<accession>A0A523BHD5</accession>
<dbReference type="Gene3D" id="3.30.63.20">
    <property type="match status" value="1"/>
</dbReference>
<evidence type="ECO:0000256" key="2">
    <source>
        <dbReference type="ARBA" id="ARBA00022980"/>
    </source>
</evidence>
<evidence type="ECO:0000256" key="1">
    <source>
        <dbReference type="ARBA" id="ARBA00009106"/>
    </source>
</evidence>
<dbReference type="GO" id="GO:1990904">
    <property type="term" value="C:ribonucleoprotein complex"/>
    <property type="evidence" value="ECO:0007669"/>
    <property type="project" value="UniProtKB-KW"/>
</dbReference>
<reference evidence="6 8" key="1">
    <citation type="journal article" date="2019" name="Nat. Microbiol.">
        <title>Expanding anaerobic alkane metabolism in the domain of Archaea.</title>
        <authorList>
            <person name="Wang Y."/>
            <person name="Wegener G."/>
            <person name="Hou J."/>
            <person name="Wang F."/>
            <person name="Xiao X."/>
        </authorList>
    </citation>
    <scope>NUCLEOTIDE SEQUENCE [LARGE SCALE GENOMIC DNA]</scope>
    <source>
        <strain evidence="6">WYZ-LMO11</strain>
    </source>
</reference>
<dbReference type="Pfam" id="PF03297">
    <property type="entry name" value="Ribosomal_S25"/>
    <property type="match status" value="1"/>
</dbReference>
<protein>
    <submittedName>
        <fullName evidence="6">30S ribosomal protein S25e</fullName>
    </submittedName>
</protein>